<dbReference type="RefSeq" id="WP_109334394.1">
    <property type="nucleotide sequence ID" value="NZ_CP029359.1"/>
</dbReference>
<dbReference type="AlphaFoldDB" id="A0A2S2D0U1"/>
<dbReference type="SUPFAM" id="SSF53448">
    <property type="entry name" value="Nucleotide-diphospho-sugar transferases"/>
    <property type="match status" value="1"/>
</dbReference>
<gene>
    <name evidence="1" type="ORF">DEW08_30080</name>
</gene>
<dbReference type="OrthoDB" id="5180856at2"/>
<dbReference type="KEGG" id="azz:DEW08_30080"/>
<dbReference type="EMBL" id="CP029359">
    <property type="protein sequence ID" value="AWK90260.1"/>
    <property type="molecule type" value="Genomic_DNA"/>
</dbReference>
<accession>A0A2S2D0U1</accession>
<proteinExistence type="predicted"/>
<reference evidence="2" key="1">
    <citation type="submission" date="2018-05" db="EMBL/GenBank/DDBJ databases">
        <title>Azospirillum thermophila sp. nov., a novel isolated from hot spring.</title>
        <authorList>
            <person name="Zhao Z."/>
        </authorList>
    </citation>
    <scope>NUCLEOTIDE SEQUENCE [LARGE SCALE GENOMIC DNA]</scope>
    <source>
        <strain evidence="2">CFH 70021</strain>
        <plasmid evidence="2">unnamed4</plasmid>
    </source>
</reference>
<geneLocation type="plasmid" evidence="1 2">
    <name>unnamed4</name>
</geneLocation>
<dbReference type="InterPro" id="IPR029044">
    <property type="entry name" value="Nucleotide-diphossugar_trans"/>
</dbReference>
<evidence type="ECO:0000313" key="2">
    <source>
        <dbReference type="Proteomes" id="UP000245629"/>
    </source>
</evidence>
<keyword evidence="1" id="KW-0614">Plasmid</keyword>
<organism evidence="1 2">
    <name type="scientific">Azospirillum thermophilum</name>
    <dbReference type="NCBI Taxonomy" id="2202148"/>
    <lineage>
        <taxon>Bacteria</taxon>
        <taxon>Pseudomonadati</taxon>
        <taxon>Pseudomonadota</taxon>
        <taxon>Alphaproteobacteria</taxon>
        <taxon>Rhodospirillales</taxon>
        <taxon>Azospirillaceae</taxon>
        <taxon>Azospirillum</taxon>
    </lineage>
</organism>
<name>A0A2S2D0U1_9PROT</name>
<dbReference type="Gene3D" id="3.90.550.10">
    <property type="entry name" value="Spore Coat Polysaccharide Biosynthesis Protein SpsA, Chain A"/>
    <property type="match status" value="1"/>
</dbReference>
<evidence type="ECO:0000313" key="1">
    <source>
        <dbReference type="EMBL" id="AWK90260.1"/>
    </source>
</evidence>
<sequence>MRTPVALFVFNRPDVTRKVFERIAAVRPEVLLIVADGPRADRPDDAALCAEVRRIVTAVDWPCDLRVNFAPRNLGCGLRVSTGLDWVFRLVEEAIVLEDDCLPAPDFFPFCEAMLDRYRHDTRIGIVCGSNFANGEAEPDGDYLFCRYGPIWGWATWRRTWRFYDFAMSTYDEDRGRGLLSDLFTDRKVVRFWERAFDEYAAGRIDTWDYALTYATLRQSMLHVIPAVNLITNIGCGRPDATHTRDPHPVAEWPSGSLHFPLRHPSAVVASLAFERSFERRVFGIRHGMPDPAEPKD</sequence>
<keyword evidence="2" id="KW-1185">Reference proteome</keyword>
<dbReference type="Proteomes" id="UP000245629">
    <property type="component" value="Plasmid unnamed4"/>
</dbReference>
<protein>
    <submittedName>
        <fullName evidence="1">Hemolytic protein HlpA-like protein</fullName>
    </submittedName>
</protein>